<accession>A0A098YBH1</accession>
<gene>
    <name evidence="2" type="ORF">IN07_03760</name>
</gene>
<organism evidence="2 3">
    <name type="scientific">Modestobacter caceresii</name>
    <dbReference type="NCBI Taxonomy" id="1522368"/>
    <lineage>
        <taxon>Bacteria</taxon>
        <taxon>Bacillati</taxon>
        <taxon>Actinomycetota</taxon>
        <taxon>Actinomycetes</taxon>
        <taxon>Geodermatophilales</taxon>
        <taxon>Geodermatophilaceae</taxon>
        <taxon>Modestobacter</taxon>
    </lineage>
</organism>
<dbReference type="Proteomes" id="UP000029713">
    <property type="component" value="Unassembled WGS sequence"/>
</dbReference>
<sequence length="210" mass="23021">MHLSEALASGTEGVLSSGGDDVVVVVPHEGWRVGFRLAARGRRAVEVSFLPPDPLPGLDQLRTLPLGRLLTQARRLAAAPPPSPFTSITELNLSGWKNEGRGPQGRPLRDWAWLAWEYVARKEAGEANPAREISERFGHGSPKVWSNRIARARELGMWEDDHGTPCITGRADRLLGSAANDPTDDELREMERRSSPRLPPGFRVKPQGSG</sequence>
<comment type="caution">
    <text evidence="2">The sequence shown here is derived from an EMBL/GenBank/DDBJ whole genome shotgun (WGS) entry which is preliminary data.</text>
</comment>
<dbReference type="RefSeq" id="WP_036333712.1">
    <property type="nucleotide sequence ID" value="NZ_JPMX01000010.1"/>
</dbReference>
<name>A0A098YBH1_9ACTN</name>
<evidence type="ECO:0000256" key="1">
    <source>
        <dbReference type="SAM" id="MobiDB-lite"/>
    </source>
</evidence>
<reference evidence="2 3" key="1">
    <citation type="submission" date="2014-07" db="EMBL/GenBank/DDBJ databases">
        <title>Biosystematic studies on Modestobacter strains isolated from extreme hyper-arid desert soil and from historic building.</title>
        <authorList>
            <person name="Bukarasam K."/>
            <person name="Bull A."/>
            <person name="Girard G."/>
            <person name="van Wezel G."/>
            <person name="Goodfellow M."/>
        </authorList>
    </citation>
    <scope>NUCLEOTIDE SEQUENCE [LARGE SCALE GENOMIC DNA]</scope>
    <source>
        <strain evidence="2 3">KNN45-2b</strain>
    </source>
</reference>
<keyword evidence="3" id="KW-1185">Reference proteome</keyword>
<protein>
    <submittedName>
        <fullName evidence="2">Uncharacterized protein</fullName>
    </submittedName>
</protein>
<evidence type="ECO:0000313" key="2">
    <source>
        <dbReference type="EMBL" id="KGH48178.1"/>
    </source>
</evidence>
<dbReference type="AlphaFoldDB" id="A0A098YBH1"/>
<feature type="region of interest" description="Disordered" evidence="1">
    <location>
        <begin position="169"/>
        <end position="210"/>
    </location>
</feature>
<evidence type="ECO:0000313" key="3">
    <source>
        <dbReference type="Proteomes" id="UP000029713"/>
    </source>
</evidence>
<dbReference type="EMBL" id="JPMX01000010">
    <property type="protein sequence ID" value="KGH48178.1"/>
    <property type="molecule type" value="Genomic_DNA"/>
</dbReference>
<proteinExistence type="predicted"/>